<evidence type="ECO:0000256" key="5">
    <source>
        <dbReference type="RuleBase" id="RU362028"/>
    </source>
</evidence>
<evidence type="ECO:0000256" key="1">
    <source>
        <dbReference type="ARBA" id="ARBA00010876"/>
    </source>
</evidence>
<reference evidence="8 9" key="1">
    <citation type="submission" date="2020-09" db="EMBL/GenBank/DDBJ databases">
        <title>Complete genome sequence of altererythrobacter flavus SS-21NJ, isolated from Dongying oil sludge in Shandong province.</title>
        <authorList>
            <person name="Sun S."/>
            <person name="Zhang Z."/>
        </authorList>
    </citation>
    <scope>NUCLEOTIDE SEQUENCE [LARGE SCALE GENOMIC DNA]</scope>
    <source>
        <strain evidence="8 9">SS-21NJ</strain>
    </source>
</reference>
<dbReference type="EC" id="5.4.99.-" evidence="5"/>
<organism evidence="8 9">
    <name type="scientific">Tsuneonella flava</name>
    <dbReference type="NCBI Taxonomy" id="2055955"/>
    <lineage>
        <taxon>Bacteria</taxon>
        <taxon>Pseudomonadati</taxon>
        <taxon>Pseudomonadota</taxon>
        <taxon>Alphaproteobacteria</taxon>
        <taxon>Sphingomonadales</taxon>
        <taxon>Erythrobacteraceae</taxon>
        <taxon>Tsuneonella</taxon>
    </lineage>
</organism>
<comment type="catalytic activity">
    <reaction evidence="5">
        <text>a uridine in RNA = a pseudouridine in RNA</text>
        <dbReference type="Rhea" id="RHEA:48348"/>
        <dbReference type="Rhea" id="RHEA-COMP:12068"/>
        <dbReference type="Rhea" id="RHEA-COMP:12069"/>
        <dbReference type="ChEBI" id="CHEBI:65314"/>
        <dbReference type="ChEBI" id="CHEBI:65315"/>
    </reaction>
</comment>
<proteinExistence type="inferred from homology"/>
<feature type="domain" description="RNA-binding S4" evidence="7">
    <location>
        <begin position="76"/>
        <end position="136"/>
    </location>
</feature>
<dbReference type="InterPro" id="IPR020103">
    <property type="entry name" value="PsdUridine_synth_cat_dom_sf"/>
</dbReference>
<dbReference type="CDD" id="cd02869">
    <property type="entry name" value="PseudoU_synth_RluA_like"/>
    <property type="match status" value="1"/>
</dbReference>
<evidence type="ECO:0000313" key="9">
    <source>
        <dbReference type="Proteomes" id="UP000663637"/>
    </source>
</evidence>
<dbReference type="EMBL" id="CP061510">
    <property type="protein sequence ID" value="QSB44585.1"/>
    <property type="molecule type" value="Genomic_DNA"/>
</dbReference>
<evidence type="ECO:0000256" key="4">
    <source>
        <dbReference type="PROSITE-ProRule" id="PRU00182"/>
    </source>
</evidence>
<dbReference type="SMART" id="SM00363">
    <property type="entry name" value="S4"/>
    <property type="match status" value="1"/>
</dbReference>
<dbReference type="NCBIfam" id="TIGR00005">
    <property type="entry name" value="rluA_subfam"/>
    <property type="match status" value="1"/>
</dbReference>
<dbReference type="InterPro" id="IPR006225">
    <property type="entry name" value="PsdUridine_synth_RluC/D"/>
</dbReference>
<comment type="similarity">
    <text evidence="1 5">Belongs to the pseudouridine synthase RluA family.</text>
</comment>
<dbReference type="PROSITE" id="PS01129">
    <property type="entry name" value="PSI_RLU"/>
    <property type="match status" value="1"/>
</dbReference>
<gene>
    <name evidence="8" type="ORF">IDJ81_15055</name>
</gene>
<sequence>MRVARTERPVIEQSPLHFAHAIPSCGINDPTEWRSAGQSARKPTSPPSRLSKGIASPRSLRVTQPEILTGSLASDGRIDKALSEATGLSRERVKALIAEGAVTVGGAAANSASAKVSSGLAYSVALPPPVPLAAEPQDIPLSVVFEDEHLIVVDKPAGLVVHPAAGNPDGTLVNALLHHCAGHLSGIGGVARPGIVHRIDKDTSGLLVVAKSDAAHEGLAKQFADHSIHRRYLSVTGGQPNPPEGTISGRLGRSDANRKKMAVLPAASSRGKHAITHYRTIRRLNHAALVECRLETGRTHQVRVHLASIGHALLGDPVYGRTPAPLRPILKELGFARQALHAATLGFVHPVTGADCRFESDLPCDMAELIDKLAR</sequence>
<dbReference type="Gene3D" id="3.30.2350.10">
    <property type="entry name" value="Pseudouridine synthase"/>
    <property type="match status" value="1"/>
</dbReference>
<dbReference type="InterPro" id="IPR002942">
    <property type="entry name" value="S4_RNA-bd"/>
</dbReference>
<dbReference type="Pfam" id="PF00849">
    <property type="entry name" value="PseudoU_synth_2"/>
    <property type="match status" value="1"/>
</dbReference>
<dbReference type="InterPro" id="IPR036986">
    <property type="entry name" value="S4_RNA-bd_sf"/>
</dbReference>
<dbReference type="CDD" id="cd00165">
    <property type="entry name" value="S4"/>
    <property type="match status" value="1"/>
</dbReference>
<keyword evidence="9" id="KW-1185">Reference proteome</keyword>
<evidence type="ECO:0000256" key="6">
    <source>
        <dbReference type="SAM" id="MobiDB-lite"/>
    </source>
</evidence>
<dbReference type="InterPro" id="IPR006145">
    <property type="entry name" value="PsdUridine_synth_RsuA/RluA"/>
</dbReference>
<keyword evidence="2 5" id="KW-0413">Isomerase</keyword>
<dbReference type="SUPFAM" id="SSF55174">
    <property type="entry name" value="Alpha-L RNA-binding motif"/>
    <property type="match status" value="1"/>
</dbReference>
<accession>A0ABX7K8I6</accession>
<dbReference type="InterPro" id="IPR006224">
    <property type="entry name" value="PsdUridine_synth_RluA-like_CS"/>
</dbReference>
<dbReference type="PROSITE" id="PS50889">
    <property type="entry name" value="S4"/>
    <property type="match status" value="1"/>
</dbReference>
<name>A0ABX7K8I6_9SPHN</name>
<evidence type="ECO:0000259" key="7">
    <source>
        <dbReference type="SMART" id="SM00363"/>
    </source>
</evidence>
<dbReference type="PANTHER" id="PTHR21600:SF44">
    <property type="entry name" value="RIBOSOMAL LARGE SUBUNIT PSEUDOURIDINE SYNTHASE D"/>
    <property type="match status" value="1"/>
</dbReference>
<evidence type="ECO:0000256" key="3">
    <source>
        <dbReference type="ARBA" id="ARBA00036882"/>
    </source>
</evidence>
<evidence type="ECO:0000256" key="2">
    <source>
        <dbReference type="ARBA" id="ARBA00023235"/>
    </source>
</evidence>
<dbReference type="PANTHER" id="PTHR21600">
    <property type="entry name" value="MITOCHONDRIAL RNA PSEUDOURIDINE SYNTHASE"/>
    <property type="match status" value="1"/>
</dbReference>
<protein>
    <recommendedName>
        <fullName evidence="5">Pseudouridine synthase</fullName>
        <ecNumber evidence="5">5.4.99.-</ecNumber>
    </recommendedName>
</protein>
<dbReference type="Gene3D" id="3.10.290.10">
    <property type="entry name" value="RNA-binding S4 domain"/>
    <property type="match status" value="1"/>
</dbReference>
<dbReference type="InterPro" id="IPR050188">
    <property type="entry name" value="RluA_PseudoU_synthase"/>
</dbReference>
<comment type="function">
    <text evidence="5">Responsible for synthesis of pseudouridine from uracil.</text>
</comment>
<comment type="catalytic activity">
    <reaction evidence="3">
        <text>uridine(1911/1915/1917) in 23S rRNA = pseudouridine(1911/1915/1917) in 23S rRNA</text>
        <dbReference type="Rhea" id="RHEA:42524"/>
        <dbReference type="Rhea" id="RHEA-COMP:10097"/>
        <dbReference type="Rhea" id="RHEA-COMP:10098"/>
        <dbReference type="ChEBI" id="CHEBI:65314"/>
        <dbReference type="ChEBI" id="CHEBI:65315"/>
        <dbReference type="EC" id="5.4.99.23"/>
    </reaction>
</comment>
<dbReference type="SUPFAM" id="SSF55120">
    <property type="entry name" value="Pseudouridine synthase"/>
    <property type="match status" value="1"/>
</dbReference>
<keyword evidence="4" id="KW-0694">RNA-binding</keyword>
<feature type="region of interest" description="Disordered" evidence="6">
    <location>
        <begin position="29"/>
        <end position="56"/>
    </location>
</feature>
<evidence type="ECO:0000313" key="8">
    <source>
        <dbReference type="EMBL" id="QSB44585.1"/>
    </source>
</evidence>
<dbReference type="Proteomes" id="UP000663637">
    <property type="component" value="Chromosome"/>
</dbReference>
<dbReference type="Pfam" id="PF01479">
    <property type="entry name" value="S4"/>
    <property type="match status" value="1"/>
</dbReference>
<feature type="region of interest" description="Disordered" evidence="6">
    <location>
        <begin position="234"/>
        <end position="254"/>
    </location>
</feature>